<evidence type="ECO:0000313" key="2">
    <source>
        <dbReference type="EMBL" id="TWU27999.1"/>
    </source>
</evidence>
<dbReference type="AlphaFoldDB" id="A0A5C6CZA6"/>
<keyword evidence="3" id="KW-1185">Reference proteome</keyword>
<dbReference type="Proteomes" id="UP000319143">
    <property type="component" value="Unassembled WGS sequence"/>
</dbReference>
<reference evidence="2 3" key="1">
    <citation type="submission" date="2019-02" db="EMBL/GenBank/DDBJ databases">
        <title>Deep-cultivation of Planctomycetes and their phenomic and genomic characterization uncovers novel biology.</title>
        <authorList>
            <person name="Wiegand S."/>
            <person name="Jogler M."/>
            <person name="Boedeker C."/>
            <person name="Pinto D."/>
            <person name="Vollmers J."/>
            <person name="Rivas-Marin E."/>
            <person name="Kohn T."/>
            <person name="Peeters S.H."/>
            <person name="Heuer A."/>
            <person name="Rast P."/>
            <person name="Oberbeckmann S."/>
            <person name="Bunk B."/>
            <person name="Jeske O."/>
            <person name="Meyerdierks A."/>
            <person name="Storesund J.E."/>
            <person name="Kallscheuer N."/>
            <person name="Luecker S."/>
            <person name="Lage O.M."/>
            <person name="Pohl T."/>
            <person name="Merkel B.J."/>
            <person name="Hornburger P."/>
            <person name="Mueller R.-W."/>
            <person name="Bruemmer F."/>
            <person name="Labrenz M."/>
            <person name="Spormann A.M."/>
            <person name="Op Den Camp H."/>
            <person name="Overmann J."/>
            <person name="Amann R."/>
            <person name="Jetten M.S.M."/>
            <person name="Mascher T."/>
            <person name="Medema M.H."/>
            <person name="Devos D.P."/>
            <person name="Kaster A.-K."/>
            <person name="Ovreas L."/>
            <person name="Rohde M."/>
            <person name="Galperin M.Y."/>
            <person name="Jogler C."/>
        </authorList>
    </citation>
    <scope>NUCLEOTIDE SEQUENCE [LARGE SCALE GENOMIC DNA]</scope>
    <source>
        <strain evidence="2 3">Poly41</strain>
    </source>
</reference>
<evidence type="ECO:0000313" key="3">
    <source>
        <dbReference type="Proteomes" id="UP000319143"/>
    </source>
</evidence>
<name>A0A5C6CZA6_9BACT</name>
<gene>
    <name evidence="2" type="ORF">Poly41_69810</name>
</gene>
<sequence length="58" mass="6586">MDSLCEKTNASAEMHELPRDDDSRRKHRQGLVRASKNMLVVTRMSACGQKKSNKLLGR</sequence>
<feature type="compositionally biased region" description="Basic and acidic residues" evidence="1">
    <location>
        <begin position="13"/>
        <end position="24"/>
    </location>
</feature>
<comment type="caution">
    <text evidence="2">The sequence shown here is derived from an EMBL/GenBank/DDBJ whole genome shotgun (WGS) entry which is preliminary data.</text>
</comment>
<accession>A0A5C6CZA6</accession>
<evidence type="ECO:0000256" key="1">
    <source>
        <dbReference type="SAM" id="MobiDB-lite"/>
    </source>
</evidence>
<protein>
    <submittedName>
        <fullName evidence="2">Uncharacterized protein</fullName>
    </submittedName>
</protein>
<feature type="region of interest" description="Disordered" evidence="1">
    <location>
        <begin position="1"/>
        <end position="28"/>
    </location>
</feature>
<dbReference type="EMBL" id="SJPV01000033">
    <property type="protein sequence ID" value="TWU27999.1"/>
    <property type="molecule type" value="Genomic_DNA"/>
</dbReference>
<feature type="compositionally biased region" description="Polar residues" evidence="1">
    <location>
        <begin position="1"/>
        <end position="11"/>
    </location>
</feature>
<proteinExistence type="predicted"/>
<organism evidence="2 3">
    <name type="scientific">Novipirellula artificiosorum</name>
    <dbReference type="NCBI Taxonomy" id="2528016"/>
    <lineage>
        <taxon>Bacteria</taxon>
        <taxon>Pseudomonadati</taxon>
        <taxon>Planctomycetota</taxon>
        <taxon>Planctomycetia</taxon>
        <taxon>Pirellulales</taxon>
        <taxon>Pirellulaceae</taxon>
        <taxon>Novipirellula</taxon>
    </lineage>
</organism>